<feature type="compositionally biased region" description="Basic and acidic residues" evidence="1">
    <location>
        <begin position="102"/>
        <end position="120"/>
    </location>
</feature>
<reference evidence="4 5" key="1">
    <citation type="journal article" date="2016" name="Arch. Microbiol.">
        <title>Streptomyces zhihengii sp. nov., isolated from rhizospheric soil of Psammosilene tunicoides.</title>
        <authorList>
            <person name="Huang M.J."/>
            <person name="Fei J.J."/>
            <person name="Salam N."/>
            <person name="Kim C.J."/>
            <person name="Hozzein W.N."/>
            <person name="Xiao M."/>
            <person name="Huang H.Q."/>
            <person name="Li W.J."/>
        </authorList>
    </citation>
    <scope>NUCLEOTIDE SEQUENCE [LARGE SCALE GENOMIC DNA]</scope>
    <source>
        <strain evidence="4 5">YIM T102</strain>
    </source>
</reference>
<dbReference type="Proteomes" id="UP000664109">
    <property type="component" value="Unassembled WGS sequence"/>
</dbReference>
<dbReference type="Pfam" id="PF03413">
    <property type="entry name" value="PepSY"/>
    <property type="match status" value="2"/>
</dbReference>
<protein>
    <submittedName>
        <fullName evidence="4">PepSY domain-containing protein</fullName>
    </submittedName>
</protein>
<feature type="compositionally biased region" description="Basic and acidic residues" evidence="1">
    <location>
        <begin position="48"/>
        <end position="71"/>
    </location>
</feature>
<evidence type="ECO:0000256" key="2">
    <source>
        <dbReference type="SAM" id="SignalP"/>
    </source>
</evidence>
<dbReference type="Gene3D" id="3.10.450.40">
    <property type="match status" value="2"/>
</dbReference>
<comment type="caution">
    <text evidence="4">The sequence shown here is derived from an EMBL/GenBank/DDBJ whole genome shotgun (WGS) entry which is preliminary data.</text>
</comment>
<dbReference type="RefSeq" id="WP_205373456.1">
    <property type="nucleotide sequence ID" value="NZ_JAFEJA010000001.1"/>
</dbReference>
<keyword evidence="5" id="KW-1185">Reference proteome</keyword>
<evidence type="ECO:0000313" key="5">
    <source>
        <dbReference type="Proteomes" id="UP000664109"/>
    </source>
</evidence>
<sequence>MKRKLVIATLTAAVLVGGGAYTAVAVSGDDAPRTTSTGAVADEDGGRDDDRGDDRDDARDERDDRDDRDRAAPAGGVTAAQAAAAALGKTPGTVESVDLDDDGHWEVEVLGRDDREHELTVDTSDGTVRVTGKDDDSDDSDDAGDRKALRDARTDAGEAIAAALKAHPDAQVTSVDFDDDGSDHWEVELHDDRELHVDARTAAVSAD</sequence>
<feature type="compositionally biased region" description="Low complexity" evidence="1">
    <location>
        <begin position="72"/>
        <end position="88"/>
    </location>
</feature>
<gene>
    <name evidence="4" type="ORF">JE024_11290</name>
</gene>
<feature type="region of interest" description="Disordered" evidence="1">
    <location>
        <begin position="27"/>
        <end position="153"/>
    </location>
</feature>
<keyword evidence="2" id="KW-0732">Signal</keyword>
<feature type="chain" id="PRO_5045442665" evidence="2">
    <location>
        <begin position="26"/>
        <end position="207"/>
    </location>
</feature>
<feature type="signal peptide" evidence="2">
    <location>
        <begin position="1"/>
        <end position="25"/>
    </location>
</feature>
<feature type="compositionally biased region" description="Basic and acidic residues" evidence="1">
    <location>
        <begin position="143"/>
        <end position="153"/>
    </location>
</feature>
<evidence type="ECO:0000259" key="3">
    <source>
        <dbReference type="Pfam" id="PF03413"/>
    </source>
</evidence>
<feature type="domain" description="PepSY" evidence="3">
    <location>
        <begin position="158"/>
        <end position="204"/>
    </location>
</feature>
<dbReference type="InterPro" id="IPR025711">
    <property type="entry name" value="PepSY"/>
</dbReference>
<name>A0ABS2UP20_9ACTN</name>
<proteinExistence type="predicted"/>
<evidence type="ECO:0000313" key="4">
    <source>
        <dbReference type="EMBL" id="MBM9619301.1"/>
    </source>
</evidence>
<dbReference type="EMBL" id="JAFEJA010000001">
    <property type="protein sequence ID" value="MBM9619301.1"/>
    <property type="molecule type" value="Genomic_DNA"/>
</dbReference>
<organism evidence="4 5">
    <name type="scientific">Streptomyces zhihengii</name>
    <dbReference type="NCBI Taxonomy" id="1818004"/>
    <lineage>
        <taxon>Bacteria</taxon>
        <taxon>Bacillati</taxon>
        <taxon>Actinomycetota</taxon>
        <taxon>Actinomycetes</taxon>
        <taxon>Kitasatosporales</taxon>
        <taxon>Streptomycetaceae</taxon>
        <taxon>Streptomyces</taxon>
    </lineage>
</organism>
<feature type="domain" description="PepSY" evidence="3">
    <location>
        <begin position="77"/>
        <end position="128"/>
    </location>
</feature>
<accession>A0ABS2UP20</accession>
<evidence type="ECO:0000256" key="1">
    <source>
        <dbReference type="SAM" id="MobiDB-lite"/>
    </source>
</evidence>